<dbReference type="InParanoid" id="A0A0C2S8Q3"/>
<gene>
    <name evidence="1" type="ORF">M378DRAFT_169684</name>
</gene>
<dbReference type="EMBL" id="KN818321">
    <property type="protein sequence ID" value="KIL59170.1"/>
    <property type="molecule type" value="Genomic_DNA"/>
</dbReference>
<evidence type="ECO:0008006" key="3">
    <source>
        <dbReference type="Google" id="ProtNLM"/>
    </source>
</evidence>
<organism evidence="1 2">
    <name type="scientific">Amanita muscaria (strain Koide BX008)</name>
    <dbReference type="NCBI Taxonomy" id="946122"/>
    <lineage>
        <taxon>Eukaryota</taxon>
        <taxon>Fungi</taxon>
        <taxon>Dikarya</taxon>
        <taxon>Basidiomycota</taxon>
        <taxon>Agaricomycotina</taxon>
        <taxon>Agaricomycetes</taxon>
        <taxon>Agaricomycetidae</taxon>
        <taxon>Agaricales</taxon>
        <taxon>Pluteineae</taxon>
        <taxon>Amanitaceae</taxon>
        <taxon>Amanita</taxon>
    </lineage>
</organism>
<protein>
    <recommendedName>
        <fullName evidence="3">DUF899 domain-containing protein</fullName>
    </recommendedName>
</protein>
<keyword evidence="2" id="KW-1185">Reference proteome</keyword>
<dbReference type="OrthoDB" id="3503208at2759"/>
<dbReference type="InterPro" id="IPR010296">
    <property type="entry name" value="DUF899_thioredox"/>
</dbReference>
<sequence length="220" mass="25197">MESNKVVSAEKWQEARAALLQEEKDATRLLSRLAKTRRDLPMVQIQNPSRFKFDSPEGEKSLPDLFDGRRQLIIYHFMLSPEDKEDCVGCSLCMDHIPDLRHLWSRETSFAAVATSPIEKIAAFKERMEWGFPFYSSARTVKTWAEAEAAGEVVTWKPGNGYFGLSVFFKEGDDVFHSYSTTDRGMEILLSTYHLLDMTPLGRQEIGNGMGKFRLHDQYS</sequence>
<dbReference type="Proteomes" id="UP000054549">
    <property type="component" value="Unassembled WGS sequence"/>
</dbReference>
<accession>A0A0C2S8Q3</accession>
<dbReference type="STRING" id="946122.A0A0C2S8Q3"/>
<dbReference type="HOGENOM" id="CLU_066898_2_0_1"/>
<evidence type="ECO:0000313" key="2">
    <source>
        <dbReference type="Proteomes" id="UP000054549"/>
    </source>
</evidence>
<proteinExistence type="predicted"/>
<name>A0A0C2S8Q3_AMAMK</name>
<reference evidence="1 2" key="1">
    <citation type="submission" date="2014-04" db="EMBL/GenBank/DDBJ databases">
        <title>Evolutionary Origins and Diversification of the Mycorrhizal Mutualists.</title>
        <authorList>
            <consortium name="DOE Joint Genome Institute"/>
            <consortium name="Mycorrhizal Genomics Consortium"/>
            <person name="Kohler A."/>
            <person name="Kuo A."/>
            <person name="Nagy L.G."/>
            <person name="Floudas D."/>
            <person name="Copeland A."/>
            <person name="Barry K.W."/>
            <person name="Cichocki N."/>
            <person name="Veneault-Fourrey C."/>
            <person name="LaButti K."/>
            <person name="Lindquist E.A."/>
            <person name="Lipzen A."/>
            <person name="Lundell T."/>
            <person name="Morin E."/>
            <person name="Murat C."/>
            <person name="Riley R."/>
            <person name="Ohm R."/>
            <person name="Sun H."/>
            <person name="Tunlid A."/>
            <person name="Henrissat B."/>
            <person name="Grigoriev I.V."/>
            <person name="Hibbett D.S."/>
            <person name="Martin F."/>
        </authorList>
    </citation>
    <scope>NUCLEOTIDE SEQUENCE [LARGE SCALE GENOMIC DNA]</scope>
    <source>
        <strain evidence="1 2">Koide BX008</strain>
    </source>
</reference>
<dbReference type="AlphaFoldDB" id="A0A0C2S8Q3"/>
<dbReference type="Pfam" id="PF05988">
    <property type="entry name" value="DUF899"/>
    <property type="match status" value="1"/>
</dbReference>
<evidence type="ECO:0000313" key="1">
    <source>
        <dbReference type="EMBL" id="KIL59170.1"/>
    </source>
</evidence>